<evidence type="ECO:0000256" key="4">
    <source>
        <dbReference type="ARBA" id="ARBA00022771"/>
    </source>
</evidence>
<feature type="domain" description="C3H1-type" evidence="8">
    <location>
        <begin position="135"/>
        <end position="162"/>
    </location>
</feature>
<dbReference type="EMBL" id="KV891516">
    <property type="protein sequence ID" value="OON23619.1"/>
    <property type="molecule type" value="Genomic_DNA"/>
</dbReference>
<keyword evidence="1" id="KW-0597">Phosphoprotein</keyword>
<feature type="region of interest" description="Disordered" evidence="7">
    <location>
        <begin position="654"/>
        <end position="675"/>
    </location>
</feature>
<evidence type="ECO:0000256" key="1">
    <source>
        <dbReference type="ARBA" id="ARBA00022553"/>
    </source>
</evidence>
<feature type="region of interest" description="Disordered" evidence="7">
    <location>
        <begin position="1"/>
        <end position="20"/>
    </location>
</feature>
<keyword evidence="5 6" id="KW-0862">Zinc</keyword>
<organism evidence="9 10">
    <name type="scientific">Opisthorchis viverrini</name>
    <name type="common">Southeast Asian liver fluke</name>
    <dbReference type="NCBI Taxonomy" id="6198"/>
    <lineage>
        <taxon>Eukaryota</taxon>
        <taxon>Metazoa</taxon>
        <taxon>Spiralia</taxon>
        <taxon>Lophotrochozoa</taxon>
        <taxon>Platyhelminthes</taxon>
        <taxon>Trematoda</taxon>
        <taxon>Digenea</taxon>
        <taxon>Opisthorchiida</taxon>
        <taxon>Opisthorchiata</taxon>
        <taxon>Opisthorchiidae</taxon>
        <taxon>Opisthorchis</taxon>
    </lineage>
</organism>
<dbReference type="GO" id="GO:0008270">
    <property type="term" value="F:zinc ion binding"/>
    <property type="evidence" value="ECO:0007669"/>
    <property type="project" value="UniProtKB-KW"/>
</dbReference>
<feature type="compositionally biased region" description="Basic and acidic residues" evidence="7">
    <location>
        <begin position="103"/>
        <end position="121"/>
    </location>
</feature>
<feature type="zinc finger region" description="C3H1-type" evidence="6">
    <location>
        <begin position="164"/>
        <end position="191"/>
    </location>
</feature>
<keyword evidence="2 6" id="KW-0479">Metal-binding</keyword>
<dbReference type="InterPro" id="IPR036855">
    <property type="entry name" value="Znf_CCCH_sf"/>
</dbReference>
<dbReference type="InterPro" id="IPR045124">
    <property type="entry name" value="Su(sable)-like"/>
</dbReference>
<evidence type="ECO:0000256" key="5">
    <source>
        <dbReference type="ARBA" id="ARBA00022833"/>
    </source>
</evidence>
<dbReference type="GO" id="GO:0045892">
    <property type="term" value="P:negative regulation of DNA-templated transcription"/>
    <property type="evidence" value="ECO:0007669"/>
    <property type="project" value="InterPro"/>
</dbReference>
<feature type="compositionally biased region" description="Acidic residues" evidence="7">
    <location>
        <begin position="1"/>
        <end position="16"/>
    </location>
</feature>
<name>A0A1S8XA86_OPIVI</name>
<evidence type="ECO:0000313" key="9">
    <source>
        <dbReference type="EMBL" id="OON23619.1"/>
    </source>
</evidence>
<dbReference type="Pfam" id="PF18345">
    <property type="entry name" value="zf_CCCH_4"/>
    <property type="match status" value="1"/>
</dbReference>
<evidence type="ECO:0000256" key="3">
    <source>
        <dbReference type="ARBA" id="ARBA00022737"/>
    </source>
</evidence>
<dbReference type="GO" id="GO:0005634">
    <property type="term" value="C:nucleus"/>
    <property type="evidence" value="ECO:0007669"/>
    <property type="project" value="TreeGrafter"/>
</dbReference>
<dbReference type="Pfam" id="PF00642">
    <property type="entry name" value="zf-CCCH"/>
    <property type="match status" value="1"/>
</dbReference>
<dbReference type="Gene3D" id="4.10.1000.10">
    <property type="entry name" value="Zinc finger, CCCH-type"/>
    <property type="match status" value="1"/>
</dbReference>
<reference evidence="9 10" key="1">
    <citation type="submission" date="2015-03" db="EMBL/GenBank/DDBJ databases">
        <title>Draft genome of the nematode, Opisthorchis viverrini.</title>
        <authorList>
            <person name="Mitreva M."/>
        </authorList>
    </citation>
    <scope>NUCLEOTIDE SEQUENCE [LARGE SCALE GENOMIC DNA]</scope>
    <source>
        <strain evidence="9">Khon Kaen</strain>
    </source>
</reference>
<dbReference type="GO" id="GO:0003723">
    <property type="term" value="F:RNA binding"/>
    <property type="evidence" value="ECO:0007669"/>
    <property type="project" value="InterPro"/>
</dbReference>
<feature type="region of interest" description="Disordered" evidence="7">
    <location>
        <begin position="233"/>
        <end position="257"/>
    </location>
</feature>
<dbReference type="SMART" id="SM00356">
    <property type="entry name" value="ZnF_C3H1"/>
    <property type="match status" value="3"/>
</dbReference>
<evidence type="ECO:0000256" key="6">
    <source>
        <dbReference type="PROSITE-ProRule" id="PRU00723"/>
    </source>
</evidence>
<proteinExistence type="predicted"/>
<dbReference type="PROSITE" id="PS50103">
    <property type="entry name" value="ZF_C3H1"/>
    <property type="match status" value="3"/>
</dbReference>
<feature type="compositionally biased region" description="Low complexity" evidence="7">
    <location>
        <begin position="439"/>
        <end position="452"/>
    </location>
</feature>
<feature type="region of interest" description="Disordered" evidence="7">
    <location>
        <begin position="46"/>
        <end position="131"/>
    </location>
</feature>
<gene>
    <name evidence="9" type="ORF">X801_00471</name>
</gene>
<feature type="compositionally biased region" description="Basic residues" evidence="7">
    <location>
        <begin position="46"/>
        <end position="63"/>
    </location>
</feature>
<keyword evidence="4 6" id="KW-0863">Zinc-finger</keyword>
<feature type="domain" description="C3H1-type" evidence="8">
    <location>
        <begin position="192"/>
        <end position="215"/>
    </location>
</feature>
<dbReference type="Proteomes" id="UP000243686">
    <property type="component" value="Unassembled WGS sequence"/>
</dbReference>
<evidence type="ECO:0000313" key="10">
    <source>
        <dbReference type="Proteomes" id="UP000243686"/>
    </source>
</evidence>
<dbReference type="PANTHER" id="PTHR13119:SF12">
    <property type="entry name" value="PROTEIN SUPPRESSOR OF SABLE"/>
    <property type="match status" value="1"/>
</dbReference>
<evidence type="ECO:0000256" key="7">
    <source>
        <dbReference type="SAM" id="MobiDB-lite"/>
    </source>
</evidence>
<feature type="region of interest" description="Disordered" evidence="7">
    <location>
        <begin position="439"/>
        <end position="458"/>
    </location>
</feature>
<dbReference type="Pfam" id="PF22623">
    <property type="entry name" value="zf-CCCH_9"/>
    <property type="match status" value="1"/>
</dbReference>
<sequence length="675" mass="75512">MEFEEGEVADVSDSEQECSPKARRDELRYRFFIHWLRLLSRHDRFKHSRHHTKHKHEKSSHKKLGLDKRSSSRANGPDVGSTKDPQRRHKKPTKEHLLEDDEILHPPERDREERHHDFDPRRSRKRRKMERFTKPPMQAKCRYFMEGRCNKGDSCPFAHDFQPTKKQELCKFYAVGVCSKGPTCLYLHEEVPCKFYHFFGKCSHGGSCKFSHEPLTPESQALLNRIAGSTDQPPTTVGCVPDSCRPPRDEPPYSGLGEHGDVDYRFGQRPAHFSNPPIGPNFGSPPRPIIGQGPHLRALLPSNHYEARDLLGPHPSFINRLGDTMDGGYRMKGPGVYPDSNYPPTQFPNPGSMDGTYPISPVGFVPGDHPMRLRPPPISNLSPPEIPFHPDFPRFRQSFCSPRVPLSVSMPLNPAIRLNNEALVSSELDKMAALLAASKPPPATSTLTSSPLDPRVQSPGHAARVEVPQSPVPLDNQITIPEALDIPLRRASLTLNSPELNVVPPGPSLPTSPTAAQWRLIPLNMNVKIPYPLMQLPIDELPHRYEDPRLRGQLTTLRPPPKPTTPVGCANDVGLSTVGSKNCSTEDSQPPEEMDESNIFTPRRPVKLQLNEMASTFVNYHPATVANTSTKTNDRSYLDDPRFRRRRIVTAGTCSQVPSTEGSDLTTAGSVDQAA</sequence>
<accession>A0A1S8XA86</accession>
<keyword evidence="10" id="KW-1185">Reference proteome</keyword>
<dbReference type="AlphaFoldDB" id="A0A1S8XA86"/>
<dbReference type="SUPFAM" id="SSF90229">
    <property type="entry name" value="CCCH zinc finger"/>
    <property type="match status" value="3"/>
</dbReference>
<evidence type="ECO:0000259" key="8">
    <source>
        <dbReference type="PROSITE" id="PS50103"/>
    </source>
</evidence>
<dbReference type="PANTHER" id="PTHR13119">
    <property type="entry name" value="ZINC FINGER CCCH DOMAIN-CONTAINING PROTEI"/>
    <property type="match status" value="1"/>
</dbReference>
<evidence type="ECO:0000256" key="2">
    <source>
        <dbReference type="ARBA" id="ARBA00022723"/>
    </source>
</evidence>
<keyword evidence="3" id="KW-0677">Repeat</keyword>
<feature type="non-terminal residue" evidence="9">
    <location>
        <position position="675"/>
    </location>
</feature>
<feature type="zinc finger region" description="C3H1-type" evidence="6">
    <location>
        <begin position="135"/>
        <end position="162"/>
    </location>
</feature>
<dbReference type="InterPro" id="IPR054361">
    <property type="entry name" value="Znf-CCCH_ZC3H4/6/8"/>
</dbReference>
<dbReference type="InterPro" id="IPR000571">
    <property type="entry name" value="Znf_CCCH"/>
</dbReference>
<protein>
    <recommendedName>
        <fullName evidence="8">C3H1-type domain-containing protein</fullName>
    </recommendedName>
</protein>
<feature type="domain" description="C3H1-type" evidence="8">
    <location>
        <begin position="164"/>
        <end position="191"/>
    </location>
</feature>
<feature type="zinc finger region" description="C3H1-type" evidence="6">
    <location>
        <begin position="192"/>
        <end position="215"/>
    </location>
</feature>